<reference evidence="2 3" key="1">
    <citation type="submission" date="2018-06" db="EMBL/GenBank/DDBJ databases">
        <authorList>
            <consortium name="Pathogen Informatics"/>
            <person name="Doyle S."/>
        </authorList>
    </citation>
    <scope>NUCLEOTIDE SEQUENCE [LARGE SCALE GENOMIC DNA]</scope>
    <source>
        <strain evidence="2 3">NCTC12278</strain>
    </source>
</reference>
<dbReference type="InterPro" id="IPR010178">
    <property type="entry name" value="Lit"/>
</dbReference>
<keyword evidence="1" id="KW-0472">Membrane</keyword>
<evidence type="ECO:0000256" key="1">
    <source>
        <dbReference type="SAM" id="Phobius"/>
    </source>
</evidence>
<feature type="transmembrane region" description="Helical" evidence="1">
    <location>
        <begin position="89"/>
        <end position="106"/>
    </location>
</feature>
<dbReference type="KEGG" id="sfer:NCTC12278_00758"/>
<keyword evidence="3" id="KW-1185">Reference proteome</keyword>
<dbReference type="NCBIfam" id="TIGR01906">
    <property type="entry name" value="integ_TIGR01906"/>
    <property type="match status" value="1"/>
</dbReference>
<evidence type="ECO:0000313" key="3">
    <source>
        <dbReference type="Proteomes" id="UP000249495"/>
    </source>
</evidence>
<dbReference type="OrthoDB" id="9813051at2"/>
<dbReference type="Pfam" id="PF07314">
    <property type="entry name" value="Lit"/>
    <property type="match status" value="1"/>
</dbReference>
<sequence>MKTRLLAFATILCLLALAILATIYLAWLCYPLEISWQKLDQVVYMKPNQIMVNVNILMDYLTNPFSRQLNMPDFPSSKSGLKHFADVKHLFHLAQLLFIVLLYPAYRFIKEQLKKKSLWFYQRDFVVAALFPLLIGFLGFFFGFDRFFTLFHQFLFPGDSSWLFNPYTDSVIYILPETFFMHCFLLFLVLYELLMLTMIWLAKSTTPKERYTNETV</sequence>
<feature type="transmembrane region" description="Helical" evidence="1">
    <location>
        <begin position="126"/>
        <end position="144"/>
    </location>
</feature>
<dbReference type="EMBL" id="LS483343">
    <property type="protein sequence ID" value="SQF40135.1"/>
    <property type="molecule type" value="Genomic_DNA"/>
</dbReference>
<name>A0A2X3VQX7_9STRE</name>
<dbReference type="Proteomes" id="UP000249495">
    <property type="component" value="Chromosome 1"/>
</dbReference>
<feature type="transmembrane region" description="Helical" evidence="1">
    <location>
        <begin position="179"/>
        <end position="202"/>
    </location>
</feature>
<keyword evidence="1" id="KW-1133">Transmembrane helix</keyword>
<dbReference type="STRING" id="1123303.GCA_000372425_00289"/>
<organism evidence="2 3">
    <name type="scientific">Streptococcus ferus</name>
    <dbReference type="NCBI Taxonomy" id="1345"/>
    <lineage>
        <taxon>Bacteria</taxon>
        <taxon>Bacillati</taxon>
        <taxon>Bacillota</taxon>
        <taxon>Bacilli</taxon>
        <taxon>Lactobacillales</taxon>
        <taxon>Streptococcaceae</taxon>
        <taxon>Streptococcus</taxon>
    </lineage>
</organism>
<accession>A0A2X3VQX7</accession>
<proteinExistence type="predicted"/>
<protein>
    <submittedName>
        <fullName evidence="2">Integral membrane protein</fullName>
    </submittedName>
</protein>
<evidence type="ECO:0000313" key="2">
    <source>
        <dbReference type="EMBL" id="SQF40135.1"/>
    </source>
</evidence>
<keyword evidence="1" id="KW-0812">Transmembrane</keyword>
<gene>
    <name evidence="2" type="ORF">NCTC12278_00758</name>
</gene>
<dbReference type="AlphaFoldDB" id="A0A2X3VQX7"/>
<dbReference type="RefSeq" id="WP_018029617.1">
    <property type="nucleotide sequence ID" value="NZ_LS483343.1"/>
</dbReference>